<reference evidence="4" key="1">
    <citation type="submission" date="2017-06" db="EMBL/GenBank/DDBJ databases">
        <authorList>
            <person name="Varghese N."/>
            <person name="Submissions S."/>
        </authorList>
    </citation>
    <scope>NUCLEOTIDE SEQUENCE [LARGE SCALE GENOMIC DNA]</scope>
    <source>
        <strain evidence="4">NKM1</strain>
    </source>
</reference>
<dbReference type="GO" id="GO:0003887">
    <property type="term" value="F:DNA-directed DNA polymerase activity"/>
    <property type="evidence" value="ECO:0007669"/>
    <property type="project" value="InterPro"/>
</dbReference>
<dbReference type="OrthoDB" id="867244at2"/>
<comment type="similarity">
    <text evidence="1">Belongs to the initiator RepB protein family.</text>
</comment>
<dbReference type="Pfam" id="PF01051">
    <property type="entry name" value="Rep3_N"/>
    <property type="match status" value="1"/>
</dbReference>
<dbReference type="InterPro" id="IPR036388">
    <property type="entry name" value="WH-like_DNA-bd_sf"/>
</dbReference>
<name>A0A239LY74_9BACT</name>
<dbReference type="InterPro" id="IPR000525">
    <property type="entry name" value="Initiator_Rep_WH1"/>
</dbReference>
<dbReference type="RefSeq" id="WP_089322007.1">
    <property type="nucleotide sequence ID" value="NZ_FZOQ01000058.1"/>
</dbReference>
<sequence>METTQPTLYQPNVITQARYSFTEYEMRVLMYVVRQIQDKLNRNDVEFNRTMFGEIDFKIQFYLADMMVSEGEKNHARIRKALKDLRDKSFEVEDERQWFNVGFINYGRYNKDAKKWELQVSFLLMPYMVSLARGFTAYQLETIMHLNTHSQRLYMMFSQYHDTGIFRISAEDLRYKLGLDDKYERYGDFKIRVLSAAEKELKQLFDAGKSDVWVKLESDKKERGKEDFDRTLTFKIFHSERRFNQIEEAKAESMRYCAQMLKTILPEAELYCNKLLGYLVEKKRLKPFSDRLERLEDQAREESKPLTSYGGLLRHIAKQDFKYQG</sequence>
<gene>
    <name evidence="3" type="ORF">SAMN06296052_1582</name>
</gene>
<dbReference type="GO" id="GO:0006270">
    <property type="term" value="P:DNA replication initiation"/>
    <property type="evidence" value="ECO:0007669"/>
    <property type="project" value="InterPro"/>
</dbReference>
<dbReference type="Gene3D" id="1.10.10.10">
    <property type="entry name" value="Winged helix-like DNA-binding domain superfamily/Winged helix DNA-binding domain"/>
    <property type="match status" value="2"/>
</dbReference>
<dbReference type="InterPro" id="IPR036390">
    <property type="entry name" value="WH_DNA-bd_sf"/>
</dbReference>
<accession>A0A239LY74</accession>
<dbReference type="AlphaFoldDB" id="A0A239LY74"/>
<evidence type="ECO:0000313" key="4">
    <source>
        <dbReference type="Proteomes" id="UP000198432"/>
    </source>
</evidence>
<evidence type="ECO:0000313" key="3">
    <source>
        <dbReference type="EMBL" id="SNT35220.1"/>
    </source>
</evidence>
<keyword evidence="4" id="KW-1185">Reference proteome</keyword>
<evidence type="ECO:0000256" key="1">
    <source>
        <dbReference type="ARBA" id="ARBA00038283"/>
    </source>
</evidence>
<dbReference type="Pfam" id="PF21205">
    <property type="entry name" value="Rep3_C"/>
    <property type="match status" value="1"/>
</dbReference>
<evidence type="ECO:0000259" key="2">
    <source>
        <dbReference type="Pfam" id="PF01051"/>
    </source>
</evidence>
<dbReference type="EMBL" id="FZOQ01000058">
    <property type="protein sequence ID" value="SNT35220.1"/>
    <property type="molecule type" value="Genomic_DNA"/>
</dbReference>
<feature type="domain" description="Initiator Rep protein WH1" evidence="2">
    <location>
        <begin position="8"/>
        <end position="157"/>
    </location>
</feature>
<organism evidence="3 4">
    <name type="scientific">Pontibacter ummariensis</name>
    <dbReference type="NCBI Taxonomy" id="1610492"/>
    <lineage>
        <taxon>Bacteria</taxon>
        <taxon>Pseudomonadati</taxon>
        <taxon>Bacteroidota</taxon>
        <taxon>Cytophagia</taxon>
        <taxon>Cytophagales</taxon>
        <taxon>Hymenobacteraceae</taxon>
        <taxon>Pontibacter</taxon>
    </lineage>
</organism>
<proteinExistence type="inferred from homology"/>
<protein>
    <submittedName>
        <fullName evidence="3">Initiator Replication protein</fullName>
    </submittedName>
</protein>
<dbReference type="SUPFAM" id="SSF46785">
    <property type="entry name" value="Winged helix' DNA-binding domain"/>
    <property type="match status" value="2"/>
</dbReference>
<dbReference type="Proteomes" id="UP000198432">
    <property type="component" value="Unassembled WGS sequence"/>
</dbReference>